<dbReference type="EMBL" id="JANUHC010000001">
    <property type="protein sequence ID" value="MCS0628440.1"/>
    <property type="molecule type" value="Genomic_DNA"/>
</dbReference>
<dbReference type="RefSeq" id="WP_259447673.1">
    <property type="nucleotide sequence ID" value="NZ_CP119520.1"/>
</dbReference>
<accession>A0ABT2BTJ2</accession>
<evidence type="ECO:0000313" key="2">
    <source>
        <dbReference type="EMBL" id="MCS0628440.1"/>
    </source>
</evidence>
<proteinExistence type="predicted"/>
<feature type="region of interest" description="Disordered" evidence="1">
    <location>
        <begin position="143"/>
        <end position="177"/>
    </location>
</feature>
<keyword evidence="3" id="KW-1185">Reference proteome</keyword>
<protein>
    <submittedName>
        <fullName evidence="2">Uncharacterized protein</fullName>
    </submittedName>
</protein>
<organism evidence="2 3">
    <name type="scientific">Telluria mixta</name>
    <dbReference type="NCBI Taxonomy" id="34071"/>
    <lineage>
        <taxon>Bacteria</taxon>
        <taxon>Pseudomonadati</taxon>
        <taxon>Pseudomonadota</taxon>
        <taxon>Betaproteobacteria</taxon>
        <taxon>Burkholderiales</taxon>
        <taxon>Oxalobacteraceae</taxon>
        <taxon>Telluria group</taxon>
        <taxon>Telluria</taxon>
    </lineage>
</organism>
<evidence type="ECO:0000313" key="3">
    <source>
        <dbReference type="Proteomes" id="UP001165263"/>
    </source>
</evidence>
<sequence>MFLPNDVIQYARPLRTIRILWIAPDRLLACTFELGLPHSQPRMVAPHVLADDVLTGRARLLTDDPYAAPAPPTLLPQKYRDLQAKAWDIVAGLHAHVPALYQPRERAALVAACAAAHGVSRPSVLRYLRRFWERGQTMDALLPDYGNSGAPGKTRGANAGIKRGRPRKSGDHPGQNTDAAMRATFRAAVARYTATHPEFSRRAAYRQMLQDYYRDRPPADLPSFGQFSYWLDKDGAPAAGRRHAVAVQQTILP</sequence>
<gene>
    <name evidence="2" type="ORF">NX786_03720</name>
</gene>
<reference evidence="2" key="1">
    <citation type="submission" date="2022-08" db="EMBL/GenBank/DDBJ databases">
        <title>Reclassification of Massilia species as members of the genera Telluria, Duganella, Pseudoduganella, Mokoshia gen. nov. and Zemynaea gen. nov. using orthogonal and non-orthogonal genome-based approaches.</title>
        <authorList>
            <person name="Bowman J.P."/>
        </authorList>
    </citation>
    <scope>NUCLEOTIDE SEQUENCE</scope>
    <source>
        <strain evidence="2">LMG 11547</strain>
    </source>
</reference>
<comment type="caution">
    <text evidence="2">The sequence shown here is derived from an EMBL/GenBank/DDBJ whole genome shotgun (WGS) entry which is preliminary data.</text>
</comment>
<evidence type="ECO:0000256" key="1">
    <source>
        <dbReference type="SAM" id="MobiDB-lite"/>
    </source>
</evidence>
<dbReference type="Proteomes" id="UP001165263">
    <property type="component" value="Unassembled WGS sequence"/>
</dbReference>
<name>A0ABT2BTJ2_9BURK</name>